<dbReference type="Proteomes" id="UP000321555">
    <property type="component" value="Chromosome"/>
</dbReference>
<dbReference type="PANTHER" id="PTHR43166:SF35">
    <property type="entry name" value="L-CYSTINE IMPORT ATP-BINDING PROTEIN TCYN"/>
    <property type="match status" value="1"/>
</dbReference>
<keyword evidence="5 8" id="KW-0067">ATP-binding</keyword>
<dbReference type="InterPro" id="IPR027417">
    <property type="entry name" value="P-loop_NTPase"/>
</dbReference>
<proteinExistence type="predicted"/>
<dbReference type="InterPro" id="IPR050086">
    <property type="entry name" value="MetN_ABC_transporter-like"/>
</dbReference>
<dbReference type="OrthoDB" id="9802185at2"/>
<comment type="subcellular location">
    <subcellularLocation>
        <location evidence="1">Cell membrane</location>
        <topology evidence="1">Peripheral membrane protein</topology>
    </subcellularLocation>
</comment>
<evidence type="ECO:0000256" key="2">
    <source>
        <dbReference type="ARBA" id="ARBA00022448"/>
    </source>
</evidence>
<dbReference type="GO" id="GO:0005886">
    <property type="term" value="C:plasma membrane"/>
    <property type="evidence" value="ECO:0007669"/>
    <property type="project" value="UniProtKB-SubCell"/>
</dbReference>
<organism evidence="8 9">
    <name type="scientific">Cytobacillus dafuensis</name>
    <name type="common">Bacillus dafuensis</name>
    <dbReference type="NCBI Taxonomy" id="1742359"/>
    <lineage>
        <taxon>Bacteria</taxon>
        <taxon>Bacillati</taxon>
        <taxon>Bacillota</taxon>
        <taxon>Bacilli</taxon>
        <taxon>Bacillales</taxon>
        <taxon>Bacillaceae</taxon>
        <taxon>Cytobacillus</taxon>
    </lineage>
</organism>
<evidence type="ECO:0000256" key="1">
    <source>
        <dbReference type="ARBA" id="ARBA00004202"/>
    </source>
</evidence>
<dbReference type="Gene3D" id="3.40.50.300">
    <property type="entry name" value="P-loop containing nucleotide triphosphate hydrolases"/>
    <property type="match status" value="1"/>
</dbReference>
<dbReference type="InterPro" id="IPR003439">
    <property type="entry name" value="ABC_transporter-like_ATP-bd"/>
</dbReference>
<dbReference type="PROSITE" id="PS00211">
    <property type="entry name" value="ABC_TRANSPORTER_1"/>
    <property type="match status" value="1"/>
</dbReference>
<dbReference type="PROSITE" id="PS50893">
    <property type="entry name" value="ABC_TRANSPORTER_2"/>
    <property type="match status" value="1"/>
</dbReference>
<gene>
    <name evidence="8" type="ORF">FSZ17_20770</name>
</gene>
<dbReference type="STRING" id="1742359.GCA_001439625_01355"/>
<dbReference type="CDD" id="cd03262">
    <property type="entry name" value="ABC_HisP_GlnQ"/>
    <property type="match status" value="1"/>
</dbReference>
<evidence type="ECO:0000313" key="8">
    <source>
        <dbReference type="EMBL" id="QED49498.1"/>
    </source>
</evidence>
<dbReference type="EMBL" id="CP042593">
    <property type="protein sequence ID" value="QED49498.1"/>
    <property type="molecule type" value="Genomic_DNA"/>
</dbReference>
<dbReference type="KEGG" id="bda:FSZ17_20770"/>
<keyword evidence="4" id="KW-0547">Nucleotide-binding</keyword>
<dbReference type="Pfam" id="PF00005">
    <property type="entry name" value="ABC_tran"/>
    <property type="match status" value="1"/>
</dbReference>
<evidence type="ECO:0000313" key="9">
    <source>
        <dbReference type="Proteomes" id="UP000321555"/>
    </source>
</evidence>
<dbReference type="GO" id="GO:0015424">
    <property type="term" value="F:ABC-type amino acid transporter activity"/>
    <property type="evidence" value="ECO:0007669"/>
    <property type="project" value="InterPro"/>
</dbReference>
<evidence type="ECO:0000256" key="4">
    <source>
        <dbReference type="ARBA" id="ARBA00022741"/>
    </source>
</evidence>
<dbReference type="InterPro" id="IPR030679">
    <property type="entry name" value="ABC_ATPase_HisP-typ"/>
</dbReference>
<evidence type="ECO:0000256" key="3">
    <source>
        <dbReference type="ARBA" id="ARBA00022475"/>
    </source>
</evidence>
<keyword evidence="3" id="KW-1003">Cell membrane</keyword>
<keyword evidence="6" id="KW-0472">Membrane</keyword>
<dbReference type="SMART" id="SM00382">
    <property type="entry name" value="AAA"/>
    <property type="match status" value="1"/>
</dbReference>
<keyword evidence="2" id="KW-0813">Transport</keyword>
<dbReference type="InterPro" id="IPR017871">
    <property type="entry name" value="ABC_transporter-like_CS"/>
</dbReference>
<dbReference type="AlphaFoldDB" id="A0A5B8Z954"/>
<accession>A0A5B8Z954</accession>
<name>A0A5B8Z954_CYTDA</name>
<reference evidence="9" key="1">
    <citation type="submission" date="2019-08" db="EMBL/GenBank/DDBJ databases">
        <authorList>
            <person name="Zheng X."/>
        </authorList>
    </citation>
    <scope>NUCLEOTIDE SEQUENCE [LARGE SCALE GENOMIC DNA]</scope>
    <source>
        <strain evidence="9">FJAT-25496</strain>
    </source>
</reference>
<dbReference type="SUPFAM" id="SSF52540">
    <property type="entry name" value="P-loop containing nucleoside triphosphate hydrolases"/>
    <property type="match status" value="1"/>
</dbReference>
<sequence length="256" mass="28922">MLHVKNLHVSYNQKEVLKGINLSVEKGEVVSFIGPSGTGKTTLLKCINYLEKPQQGEIQIGDLHLNYQSLSKQDILKLRRKTAMVFQMFNIFKHKTVIQNVMDAQIAVQKKSKNEAYAMSLKQLEKVGLKDKINEYPSRLSGGQLQRVGIARGLALEPELILFDEPTSALDPELVEEVLKVIEDVAKSGMTTLLVTHEMDFAKRISDKVVFMENGHIVEVGTPEQIFEKSVNVRTRQFLKKIYAEQDQQKLNIKGG</sequence>
<dbReference type="GO" id="GO:0005524">
    <property type="term" value="F:ATP binding"/>
    <property type="evidence" value="ECO:0007669"/>
    <property type="project" value="UniProtKB-KW"/>
</dbReference>
<evidence type="ECO:0000256" key="6">
    <source>
        <dbReference type="ARBA" id="ARBA00023136"/>
    </source>
</evidence>
<feature type="domain" description="ABC transporter" evidence="7">
    <location>
        <begin position="2"/>
        <end position="239"/>
    </location>
</feature>
<dbReference type="RefSeq" id="WP_057776390.1">
    <property type="nucleotide sequence ID" value="NZ_CP042593.1"/>
</dbReference>
<dbReference type="GO" id="GO:0016887">
    <property type="term" value="F:ATP hydrolysis activity"/>
    <property type="evidence" value="ECO:0007669"/>
    <property type="project" value="InterPro"/>
</dbReference>
<dbReference type="InterPro" id="IPR003593">
    <property type="entry name" value="AAA+_ATPase"/>
</dbReference>
<evidence type="ECO:0000256" key="5">
    <source>
        <dbReference type="ARBA" id="ARBA00022840"/>
    </source>
</evidence>
<protein>
    <submittedName>
        <fullName evidence="8">Amino acid ABC transporter ATP-binding protein</fullName>
    </submittedName>
</protein>
<dbReference type="PANTHER" id="PTHR43166">
    <property type="entry name" value="AMINO ACID IMPORT ATP-BINDING PROTEIN"/>
    <property type="match status" value="1"/>
</dbReference>
<dbReference type="PIRSF" id="PIRSF039085">
    <property type="entry name" value="ABC_ATPase_HisP"/>
    <property type="match status" value="1"/>
</dbReference>
<evidence type="ECO:0000259" key="7">
    <source>
        <dbReference type="PROSITE" id="PS50893"/>
    </source>
</evidence>
<keyword evidence="9" id="KW-1185">Reference proteome</keyword>